<feature type="compositionally biased region" description="Basic and acidic residues" evidence="1">
    <location>
        <begin position="548"/>
        <end position="572"/>
    </location>
</feature>
<dbReference type="Proteomes" id="UP001140217">
    <property type="component" value="Unassembled WGS sequence"/>
</dbReference>
<keyword evidence="3" id="KW-1185">Reference proteome</keyword>
<reference evidence="2" key="1">
    <citation type="submission" date="2022-07" db="EMBL/GenBank/DDBJ databases">
        <title>Phylogenomic reconstructions and comparative analyses of Kickxellomycotina fungi.</title>
        <authorList>
            <person name="Reynolds N.K."/>
            <person name="Stajich J.E."/>
            <person name="Barry K."/>
            <person name="Grigoriev I.V."/>
            <person name="Crous P."/>
            <person name="Smith M.E."/>
        </authorList>
    </citation>
    <scope>NUCLEOTIDE SEQUENCE</scope>
    <source>
        <strain evidence="2">NBRC 105414</strain>
    </source>
</reference>
<dbReference type="AlphaFoldDB" id="A0A9W8HK77"/>
<feature type="region of interest" description="Disordered" evidence="1">
    <location>
        <begin position="532"/>
        <end position="599"/>
    </location>
</feature>
<name>A0A9W8HK77_9FUNG</name>
<dbReference type="OrthoDB" id="21151at2759"/>
<evidence type="ECO:0000313" key="2">
    <source>
        <dbReference type="EMBL" id="KAJ2785052.1"/>
    </source>
</evidence>
<dbReference type="EMBL" id="JANBUL010000016">
    <property type="protein sequence ID" value="KAJ2785052.1"/>
    <property type="molecule type" value="Genomic_DNA"/>
</dbReference>
<evidence type="ECO:0000256" key="1">
    <source>
        <dbReference type="SAM" id="MobiDB-lite"/>
    </source>
</evidence>
<accession>A0A9W8HK77</accession>
<evidence type="ECO:0008006" key="4">
    <source>
        <dbReference type="Google" id="ProtNLM"/>
    </source>
</evidence>
<protein>
    <recommendedName>
        <fullName evidence="4">Vezatin</fullName>
    </recommendedName>
</protein>
<evidence type="ECO:0000313" key="3">
    <source>
        <dbReference type="Proteomes" id="UP001140217"/>
    </source>
</evidence>
<sequence>MAELVAFEDSPLGQYLHEVGAGEALVADCSPAEQHEDAEGGRATWTAWLLQCSGRAVRVAFGTSRAALDAAAAPEVWAAVARILADSGHMADRYTPARTHGSSGSTSSASAILPARATAELHRALAAAAVPLAAGGALRMSRATTPGAWMLMAGGAVAVAGVLQRIRAAAAVRDADAVVGEFRAMARSCRALDVSAHRALRFVHEVDLVARGLRLPAQGAAPTAVGWRPGRGTLLLTQRVRAAVGSALAQSAGALAGAAEDLAHVASGHRAPAQQGGAVAELLDAAADAQRSLAEGAASLEALRGAFDAHFALRRQWLERMLDLLECSAYPCVGRTHALARDAARRVRAAADAGVAEIAAARAAQHTAARWESLAATGANHHHHHQGGGGGDQPLRRALGRLSDTLNAIQAKVVVCRACIGDPDGADSLCGSTSSGPGSVEMTAQVFASLKADIDMLNAHYQESVTLLLCADGDRGGPEAAGSSDGGLEAGSVGAELHADDDGVPDGVRVFECAPFGAGSLDAPEQAFEAEAEPIGRRGARSAAAAPDRSERIRIQRDRRAEEAAARERRSDIGSMMSELRSAIGSRATGGGQECARTK</sequence>
<proteinExistence type="predicted"/>
<organism evidence="2 3">
    <name type="scientific">Coemansia javaensis</name>
    <dbReference type="NCBI Taxonomy" id="2761396"/>
    <lineage>
        <taxon>Eukaryota</taxon>
        <taxon>Fungi</taxon>
        <taxon>Fungi incertae sedis</taxon>
        <taxon>Zoopagomycota</taxon>
        <taxon>Kickxellomycotina</taxon>
        <taxon>Kickxellomycetes</taxon>
        <taxon>Kickxellales</taxon>
        <taxon>Kickxellaceae</taxon>
        <taxon>Coemansia</taxon>
    </lineage>
</organism>
<comment type="caution">
    <text evidence="2">The sequence shown here is derived from an EMBL/GenBank/DDBJ whole genome shotgun (WGS) entry which is preliminary data.</text>
</comment>
<gene>
    <name evidence="2" type="ORF">H4R18_000760</name>
</gene>